<name>A0A1F5F5U0_9BACT</name>
<keyword evidence="1" id="KW-1133">Transmembrane helix</keyword>
<dbReference type="Proteomes" id="UP000176191">
    <property type="component" value="Unassembled WGS sequence"/>
</dbReference>
<dbReference type="EMBL" id="MFAK01000019">
    <property type="protein sequence ID" value="OGD74979.1"/>
    <property type="molecule type" value="Genomic_DNA"/>
</dbReference>
<protein>
    <recommendedName>
        <fullName evidence="4">POTRA domain-containing protein</fullName>
    </recommendedName>
</protein>
<evidence type="ECO:0008006" key="4">
    <source>
        <dbReference type="Google" id="ProtNLM"/>
    </source>
</evidence>
<proteinExistence type="predicted"/>
<reference evidence="2 3" key="1">
    <citation type="journal article" date="2016" name="Nat. Commun.">
        <title>Thousands of microbial genomes shed light on interconnected biogeochemical processes in an aquifer system.</title>
        <authorList>
            <person name="Anantharaman K."/>
            <person name="Brown C.T."/>
            <person name="Hug L.A."/>
            <person name="Sharon I."/>
            <person name="Castelle C.J."/>
            <person name="Probst A.J."/>
            <person name="Thomas B.C."/>
            <person name="Singh A."/>
            <person name="Wilkins M.J."/>
            <person name="Karaoz U."/>
            <person name="Brodie E.L."/>
            <person name="Williams K.H."/>
            <person name="Hubbard S.S."/>
            <person name="Banfield J.F."/>
        </authorList>
    </citation>
    <scope>NUCLEOTIDE SEQUENCE [LARGE SCALE GENOMIC DNA]</scope>
</reference>
<comment type="caution">
    <text evidence="2">The sequence shown here is derived from an EMBL/GenBank/DDBJ whole genome shotgun (WGS) entry which is preliminary data.</text>
</comment>
<keyword evidence="1" id="KW-0812">Transmembrane</keyword>
<organism evidence="2 3">
    <name type="scientific">Candidatus Collierbacteria bacterium RIFOXYA2_FULL_46_10</name>
    <dbReference type="NCBI Taxonomy" id="1817726"/>
    <lineage>
        <taxon>Bacteria</taxon>
        <taxon>Candidatus Collieribacteriota</taxon>
    </lineage>
</organism>
<accession>A0A1F5F5U0</accession>
<evidence type="ECO:0000313" key="3">
    <source>
        <dbReference type="Proteomes" id="UP000176191"/>
    </source>
</evidence>
<keyword evidence="1" id="KW-0472">Membrane</keyword>
<gene>
    <name evidence="2" type="ORF">A2228_00830</name>
</gene>
<dbReference type="AlphaFoldDB" id="A0A1F5F5U0"/>
<evidence type="ECO:0000313" key="2">
    <source>
        <dbReference type="EMBL" id="OGD74979.1"/>
    </source>
</evidence>
<evidence type="ECO:0000256" key="1">
    <source>
        <dbReference type="SAM" id="Phobius"/>
    </source>
</evidence>
<feature type="transmembrane region" description="Helical" evidence="1">
    <location>
        <begin position="21"/>
        <end position="44"/>
    </location>
</feature>
<sequence length="247" mass="27518">MGLNKEFLPTRSRYLVITRDYLLPVLFIIFGLFLWWLSFFSPAFTLQNIICQLDYEPCTGENLLAELAKYQGTNLFRLDDPALSARLTSADFTLRQAEIRKILPHTLALSLQSVYPTVAAKLETEATWIIFDEQFRVIGTRTVDPNVPTLTASSLTNLVVGSAPQDQTLLDALKLTRALSAAIPNIQGIKIVDSLIYLSLPDYRQAIMSTELPQATQIQSLQAVLANATILSGISTIDVRFSQPVLR</sequence>